<dbReference type="AlphaFoldDB" id="A0A2S7SZX7"/>
<comment type="caution">
    <text evidence="2">The sequence shown here is derived from an EMBL/GenBank/DDBJ whole genome shotgun (WGS) entry which is preliminary data.</text>
</comment>
<accession>A0A2S7SZX7</accession>
<dbReference type="Pfam" id="PF14121">
    <property type="entry name" value="Porin_10"/>
    <property type="match status" value="1"/>
</dbReference>
<protein>
    <recommendedName>
        <fullName evidence="4">Porin</fullName>
    </recommendedName>
</protein>
<proteinExistence type="predicted"/>
<feature type="region of interest" description="Disordered" evidence="1">
    <location>
        <begin position="1"/>
        <end position="25"/>
    </location>
</feature>
<keyword evidence="3" id="KW-1185">Reference proteome</keyword>
<evidence type="ECO:0000313" key="3">
    <source>
        <dbReference type="Proteomes" id="UP000239872"/>
    </source>
</evidence>
<organism evidence="2 3">
    <name type="scientific">Flavipsychrobacter stenotrophus</name>
    <dbReference type="NCBI Taxonomy" id="2077091"/>
    <lineage>
        <taxon>Bacteria</taxon>
        <taxon>Pseudomonadati</taxon>
        <taxon>Bacteroidota</taxon>
        <taxon>Chitinophagia</taxon>
        <taxon>Chitinophagales</taxon>
        <taxon>Chitinophagaceae</taxon>
        <taxon>Flavipsychrobacter</taxon>
    </lineage>
</organism>
<sequence length="663" mass="76134">MHAQTHTTMPSGSQRDTSANKSNTNTWKSEDANLYYEVLGSAKLLTPDTSLHNFQRRPFVQSWARDLGNPGSTIYNLAFTPDYRVGPSLGYHIFDAYRFNLDSLQYYNTNRPYSVFNYTLGSKLEQVAGVLHTQNIKPNWNFMVEYRKVNAPGFYKVNRNNTDNFALSTNFKSLNKRYTMYAGMVYNKQQHDENGGIVNDSELNDLTYVDRKTVDVAYQNTAYSTTRSTISNMQRDFGIVLQHCYTWGPIDTTYNADSTQYSYKLTPRFSITHKLEMSTEKHIYKDLSPDSVRYTSLFNVAFAHTGTPYYINGSDSVVTQQKWFWVDNKIMLNGFIGKAANPLQFSVGAGNRYDEFIVTPAFQVNLDRSKTVSNYLTGEIKKEALKEGQWGYGANATLFATGDYAGNFNLNAMIGRDFKNNTFGFVAGFKQQLGSSPYSYSSYENRYVQHQYSFNEESITNVYATIESRKFNFAGGVRNYLINNYIYLDANRTPAQHNIAFNVSQAWVRKMFKLGNFYLDNELIYQQSVDNAPINIPQLMGRHSASYERAMFKRALKIATGVEVRYNTSYHPAGYDAQLNRFYYQDKTYVTNIPELSAFLNFRVKHFRAFIMADQVQQLFAKNAILFVAPQVTNFYGNGLSNTPVYATQNFMLRFGFSWVMIN</sequence>
<evidence type="ECO:0008006" key="4">
    <source>
        <dbReference type="Google" id="ProtNLM"/>
    </source>
</evidence>
<dbReference type="InterPro" id="IPR025631">
    <property type="entry name" value="Porin_10"/>
</dbReference>
<dbReference type="EMBL" id="PPSL01000001">
    <property type="protein sequence ID" value="PQJ12513.1"/>
    <property type="molecule type" value="Genomic_DNA"/>
</dbReference>
<name>A0A2S7SZX7_9BACT</name>
<gene>
    <name evidence="2" type="ORF">CJD36_001830</name>
</gene>
<dbReference type="Proteomes" id="UP000239872">
    <property type="component" value="Unassembled WGS sequence"/>
</dbReference>
<evidence type="ECO:0000256" key="1">
    <source>
        <dbReference type="SAM" id="MobiDB-lite"/>
    </source>
</evidence>
<reference evidence="2 3" key="1">
    <citation type="submission" date="2018-01" db="EMBL/GenBank/DDBJ databases">
        <title>A novel member of the phylum Bacteroidetes isolated from glacier ice.</title>
        <authorList>
            <person name="Liu Q."/>
            <person name="Xin Y.-H."/>
        </authorList>
    </citation>
    <scope>NUCLEOTIDE SEQUENCE [LARGE SCALE GENOMIC DNA]</scope>
    <source>
        <strain evidence="2 3">RB1R16</strain>
    </source>
</reference>
<evidence type="ECO:0000313" key="2">
    <source>
        <dbReference type="EMBL" id="PQJ12513.1"/>
    </source>
</evidence>